<evidence type="ECO:0000313" key="3">
    <source>
        <dbReference type="EMBL" id="BAP56612.1"/>
    </source>
</evidence>
<dbReference type="PANTHER" id="PTHR10579:SF43">
    <property type="entry name" value="ZINC FINGER (C3HC4-TYPE RING FINGER) FAMILY PROTEIN"/>
    <property type="match status" value="1"/>
</dbReference>
<sequence>MKVTAALNYPAIAPNQPHSIDLLLDFSADNAQLRHKRPPLNLSMVIDRSGSMAGQPLKNAIKAALLGIEHLTAADILSIVVYDDEVDTLFSPQPILNKDIVRTVIKQIQAGGCTNLSGGWLRGCEHVQSHLNKSMIHRVLLLTDGQANVGITDIKVLVKTAQQKVIENVATTTLGFGSHFNEDLLINMATAGGGNFYFIQSPDDMAEVFRIELDSLGTLVAQDLTVILQPNHPVSVNAILNNYPQQVTDQGVEIKLGDVYENEGKNLVVTLTLPPYAQLGTVPILQMNYRYQAIVEDIIQQHTGNLTVTIPVITAPEAQTIKPNLTVIEQASRLRVAQVKDEAIYLADNGDFQIASQKLRDMITYLTQTPLQDNFAITEEMDQLDYYAQQLETKRYNPIFRKEMRDQSYQSRTRSRGDLKLRGLTAGSAHELETTTSTESGVLVQCLREQGKLRIKVISLGYNPDFHVQFPRRLREEDVTYVVDEITTSADGKFYRAVGKIHRLIIPDQEQFYQQRHTDSHSQPRSKSQPKAVTAPPTAADLETTDTIGTGVLIQCVPEGKKLRARVVSDGYDPNYNVRFPRSIRELGILYVVDEVIEASGGGSYIACGKVRRLVQT</sequence>
<evidence type="ECO:0000259" key="2">
    <source>
        <dbReference type="PROSITE" id="PS50234"/>
    </source>
</evidence>
<evidence type="ECO:0000256" key="1">
    <source>
        <dbReference type="SAM" id="MobiDB-lite"/>
    </source>
</evidence>
<dbReference type="InterPro" id="IPR051266">
    <property type="entry name" value="CLCR"/>
</dbReference>
<evidence type="ECO:0000313" key="4">
    <source>
        <dbReference type="Proteomes" id="UP000031623"/>
    </source>
</evidence>
<keyword evidence="4" id="KW-1185">Reference proteome</keyword>
<dbReference type="EMBL" id="AP014633">
    <property type="protein sequence ID" value="BAP56612.1"/>
    <property type="molecule type" value="Genomic_DNA"/>
</dbReference>
<dbReference type="SUPFAM" id="SSF53300">
    <property type="entry name" value="vWA-like"/>
    <property type="match status" value="1"/>
</dbReference>
<dbReference type="STRING" id="40754.THII_2315"/>
<dbReference type="InterPro" id="IPR002035">
    <property type="entry name" value="VWF_A"/>
</dbReference>
<dbReference type="AlphaFoldDB" id="A0A090ALD2"/>
<protein>
    <submittedName>
        <fullName evidence="3">von Willebrand factor type A</fullName>
    </submittedName>
</protein>
<dbReference type="Proteomes" id="UP000031623">
    <property type="component" value="Chromosome"/>
</dbReference>
<dbReference type="SMART" id="SM00327">
    <property type="entry name" value="VWA"/>
    <property type="match status" value="1"/>
</dbReference>
<organism evidence="3 4">
    <name type="scientific">Thioploca ingrica</name>
    <dbReference type="NCBI Taxonomy" id="40754"/>
    <lineage>
        <taxon>Bacteria</taxon>
        <taxon>Pseudomonadati</taxon>
        <taxon>Pseudomonadota</taxon>
        <taxon>Gammaproteobacteria</taxon>
        <taxon>Thiotrichales</taxon>
        <taxon>Thiotrichaceae</taxon>
        <taxon>Thioploca</taxon>
    </lineage>
</organism>
<proteinExistence type="predicted"/>
<dbReference type="OrthoDB" id="9805121at2"/>
<feature type="domain" description="VWFA" evidence="2">
    <location>
        <begin position="41"/>
        <end position="216"/>
    </location>
</feature>
<dbReference type="HOGENOM" id="CLU_507673_0_0_6"/>
<dbReference type="InterPro" id="IPR036465">
    <property type="entry name" value="vWFA_dom_sf"/>
</dbReference>
<dbReference type="PROSITE" id="PS50234">
    <property type="entry name" value="VWFA"/>
    <property type="match status" value="1"/>
</dbReference>
<name>A0A090ALD2_9GAMM</name>
<dbReference type="Gene3D" id="3.40.50.410">
    <property type="entry name" value="von Willebrand factor, type A domain"/>
    <property type="match status" value="1"/>
</dbReference>
<dbReference type="Pfam" id="PF00092">
    <property type="entry name" value="VWA"/>
    <property type="match status" value="1"/>
</dbReference>
<feature type="region of interest" description="Disordered" evidence="1">
    <location>
        <begin position="513"/>
        <end position="539"/>
    </location>
</feature>
<dbReference type="PANTHER" id="PTHR10579">
    <property type="entry name" value="CALCIUM-ACTIVATED CHLORIDE CHANNEL REGULATOR"/>
    <property type="match status" value="1"/>
</dbReference>
<dbReference type="KEGG" id="tig:THII_2315"/>
<gene>
    <name evidence="3" type="ORF">THII_2315</name>
</gene>
<accession>A0A090ALD2</accession>
<reference evidence="3 4" key="1">
    <citation type="journal article" date="2014" name="ISME J.">
        <title>Ecophysiology of Thioploca ingrica as revealed by the complete genome sequence supplemented with proteomic evidence.</title>
        <authorList>
            <person name="Kojima H."/>
            <person name="Ogura Y."/>
            <person name="Yamamoto N."/>
            <person name="Togashi T."/>
            <person name="Mori H."/>
            <person name="Watanabe T."/>
            <person name="Nemoto F."/>
            <person name="Kurokawa K."/>
            <person name="Hayashi T."/>
            <person name="Fukui M."/>
        </authorList>
    </citation>
    <scope>NUCLEOTIDE SEQUENCE [LARGE SCALE GENOMIC DNA]</scope>
</reference>